<gene>
    <name evidence="4" type="ORF">CHGG_07794</name>
</gene>
<protein>
    <recommendedName>
        <fullName evidence="3">UFSP1/2/DUB catalytic domain-containing protein</fullName>
    </recommendedName>
</protein>
<dbReference type="Gene3D" id="3.90.70.130">
    <property type="match status" value="1"/>
</dbReference>
<dbReference type="GO" id="GO:0016787">
    <property type="term" value="F:hydrolase activity"/>
    <property type="evidence" value="ECO:0007669"/>
    <property type="project" value="UniProtKB-KW"/>
</dbReference>
<evidence type="ECO:0000313" key="5">
    <source>
        <dbReference type="Proteomes" id="UP000001056"/>
    </source>
</evidence>
<dbReference type="EMBL" id="CH408033">
    <property type="protein sequence ID" value="EAQ86541.1"/>
    <property type="molecule type" value="Genomic_DNA"/>
</dbReference>
<organism evidence="4 5">
    <name type="scientific">Chaetomium globosum (strain ATCC 6205 / CBS 148.51 / DSM 1962 / NBRC 6347 / NRRL 1970)</name>
    <name type="common">Soil fungus</name>
    <dbReference type="NCBI Taxonomy" id="306901"/>
    <lineage>
        <taxon>Eukaryota</taxon>
        <taxon>Fungi</taxon>
        <taxon>Dikarya</taxon>
        <taxon>Ascomycota</taxon>
        <taxon>Pezizomycotina</taxon>
        <taxon>Sordariomycetes</taxon>
        <taxon>Sordariomycetidae</taxon>
        <taxon>Sordariales</taxon>
        <taxon>Chaetomiaceae</taxon>
        <taxon>Chaetomium</taxon>
    </lineage>
</organism>
<evidence type="ECO:0000313" key="4">
    <source>
        <dbReference type="EMBL" id="EAQ86541.1"/>
    </source>
</evidence>
<dbReference type="STRING" id="306901.Q2GW60"/>
<feature type="region of interest" description="Disordered" evidence="2">
    <location>
        <begin position="89"/>
        <end position="169"/>
    </location>
</feature>
<dbReference type="Pfam" id="PF07910">
    <property type="entry name" value="Peptidase_C78"/>
    <property type="match status" value="1"/>
</dbReference>
<dbReference type="OMA" id="PFCPFSD"/>
<dbReference type="AlphaFoldDB" id="Q2GW60"/>
<dbReference type="GeneID" id="4394336"/>
<dbReference type="OrthoDB" id="288987at2759"/>
<reference evidence="5" key="1">
    <citation type="journal article" date="2015" name="Genome Announc.">
        <title>Draft genome sequence of the cellulolytic fungus Chaetomium globosum.</title>
        <authorList>
            <person name="Cuomo C.A."/>
            <person name="Untereiner W.A."/>
            <person name="Ma L.-J."/>
            <person name="Grabherr M."/>
            <person name="Birren B.W."/>
        </authorList>
    </citation>
    <scope>NUCLEOTIDE SEQUENCE [LARGE SCALE GENOMIC DNA]</scope>
    <source>
        <strain evidence="5">ATCC 6205 / CBS 148.51 / DSM 1962 / NBRC 6347 / NRRL 1970</strain>
    </source>
</reference>
<dbReference type="HOGENOM" id="CLU_013053_3_0_1"/>
<evidence type="ECO:0000259" key="3">
    <source>
        <dbReference type="Pfam" id="PF07910"/>
    </source>
</evidence>
<dbReference type="InterPro" id="IPR012462">
    <property type="entry name" value="UFSP1/2_DUB_cat"/>
</dbReference>
<sequence>MAEDKAMFQHMETFHPEGEGDLSSHSVGVKEDDNSSTRPSTAEDVSYVECPIDGCGEILLLQELDYHLELHSEESGHHLQEEGASVPVPHAKTEATPPSGPSRAHREAERHRRSDREPEKNDRQATAVSAWKRLLRMPGSSTAHRILSSRRPQNEDTSSGHSSRGKRLGKAQLGKYAHEDRMPDWLVVMLKKNGQVTSQGVISVLALLLEQSPSTKYAYLCHPSVQHVSKLKREVDAKLQGHEQFHGTIPSIFQIQEWIETAWDQGINPQGRLETGGIRGTRKYIGTPEALAVFRLLDIPCDAEGVKHKEPGKSEALLMEYVENYFQSGVEDPEQQIRQTNLPPLYFQHAGHSLTIVGFEKLKNGPKQLIVFDPSFHDSSYIVRLVGKTFTHPMPDLALKPYRRGSRYLKAYKEFELLRILPGPPAV</sequence>
<evidence type="ECO:0000256" key="1">
    <source>
        <dbReference type="ARBA" id="ARBA00022801"/>
    </source>
</evidence>
<dbReference type="RefSeq" id="XP_001225450.1">
    <property type="nucleotide sequence ID" value="XM_001225449.1"/>
</dbReference>
<dbReference type="InParanoid" id="Q2GW60"/>
<feature type="domain" description="UFSP1/2/DUB catalytic" evidence="3">
    <location>
        <begin position="238"/>
        <end position="418"/>
    </location>
</feature>
<feature type="region of interest" description="Disordered" evidence="2">
    <location>
        <begin position="1"/>
        <end position="44"/>
    </location>
</feature>
<keyword evidence="1" id="KW-0378">Hydrolase</keyword>
<dbReference type="VEuPathDB" id="FungiDB:CHGG_07794"/>
<name>Q2GW60_CHAGB</name>
<feature type="compositionally biased region" description="Basic and acidic residues" evidence="2">
    <location>
        <begin position="104"/>
        <end position="123"/>
    </location>
</feature>
<feature type="compositionally biased region" description="Basic and acidic residues" evidence="2">
    <location>
        <begin position="1"/>
        <end position="18"/>
    </location>
</feature>
<evidence type="ECO:0000256" key="2">
    <source>
        <dbReference type="SAM" id="MobiDB-lite"/>
    </source>
</evidence>
<accession>Q2GW60</accession>
<proteinExistence type="predicted"/>
<dbReference type="eggNOG" id="KOG4696">
    <property type="taxonomic scope" value="Eukaryota"/>
</dbReference>
<keyword evidence="5" id="KW-1185">Reference proteome</keyword>
<dbReference type="Proteomes" id="UP000001056">
    <property type="component" value="Unassembled WGS sequence"/>
</dbReference>